<evidence type="ECO:0000313" key="1">
    <source>
        <dbReference type="EMBL" id="KFM69705.1"/>
    </source>
</evidence>
<accession>A0A087TX66</accession>
<dbReference type="EMBL" id="KK117158">
    <property type="protein sequence ID" value="KFM69705.1"/>
    <property type="molecule type" value="Genomic_DNA"/>
</dbReference>
<dbReference type="AlphaFoldDB" id="A0A087TX66"/>
<organism evidence="1 2">
    <name type="scientific">Stegodyphus mimosarum</name>
    <name type="common">African social velvet spider</name>
    <dbReference type="NCBI Taxonomy" id="407821"/>
    <lineage>
        <taxon>Eukaryota</taxon>
        <taxon>Metazoa</taxon>
        <taxon>Ecdysozoa</taxon>
        <taxon>Arthropoda</taxon>
        <taxon>Chelicerata</taxon>
        <taxon>Arachnida</taxon>
        <taxon>Araneae</taxon>
        <taxon>Araneomorphae</taxon>
        <taxon>Entelegynae</taxon>
        <taxon>Eresoidea</taxon>
        <taxon>Eresidae</taxon>
        <taxon>Stegodyphus</taxon>
    </lineage>
</organism>
<gene>
    <name evidence="1" type="ORF">X975_17948</name>
</gene>
<feature type="non-terminal residue" evidence="1">
    <location>
        <position position="48"/>
    </location>
</feature>
<sequence>MYTPNLYVEGNQNIFRFGILGEKKREGERKYYHLEQNICSKPCAQNIQ</sequence>
<dbReference type="Proteomes" id="UP000054359">
    <property type="component" value="Unassembled WGS sequence"/>
</dbReference>
<keyword evidence="2" id="KW-1185">Reference proteome</keyword>
<name>A0A087TX66_STEMI</name>
<evidence type="ECO:0000313" key="2">
    <source>
        <dbReference type="Proteomes" id="UP000054359"/>
    </source>
</evidence>
<proteinExistence type="predicted"/>
<reference evidence="1 2" key="1">
    <citation type="submission" date="2013-11" db="EMBL/GenBank/DDBJ databases">
        <title>Genome sequencing of Stegodyphus mimosarum.</title>
        <authorList>
            <person name="Bechsgaard J."/>
        </authorList>
    </citation>
    <scope>NUCLEOTIDE SEQUENCE [LARGE SCALE GENOMIC DNA]</scope>
</reference>
<protein>
    <submittedName>
        <fullName evidence="1">Uncharacterized protein</fullName>
    </submittedName>
</protein>